<protein>
    <submittedName>
        <fullName evidence="1">Uncharacterized protein</fullName>
    </submittedName>
</protein>
<sequence>MSKSQTDSAYAVAVAESQRDQRFPVRELCAVHRLAVGLAFVSHHSSDHLVTMGVDDDGSFVGVVGLVTEFISLVIF</sequence>
<gene>
    <name evidence="1" type="ORF">AWC27_00080</name>
</gene>
<keyword evidence="2" id="KW-1185">Reference proteome</keyword>
<dbReference type="Proteomes" id="UP000193317">
    <property type="component" value="Unassembled WGS sequence"/>
</dbReference>
<comment type="caution">
    <text evidence="1">The sequence shown here is derived from an EMBL/GenBank/DDBJ whole genome shotgun (WGS) entry which is preliminary data.</text>
</comment>
<dbReference type="AlphaFoldDB" id="A0A1X2FLT4"/>
<organism evidence="1 2">
    <name type="scientific">Mycobacterium szulgai</name>
    <dbReference type="NCBI Taxonomy" id="1787"/>
    <lineage>
        <taxon>Bacteria</taxon>
        <taxon>Bacillati</taxon>
        <taxon>Actinomycetota</taxon>
        <taxon>Actinomycetes</taxon>
        <taxon>Mycobacteriales</taxon>
        <taxon>Mycobacteriaceae</taxon>
        <taxon>Mycobacterium</taxon>
    </lineage>
</organism>
<proteinExistence type="predicted"/>
<accession>A0A1X2FLT4</accession>
<dbReference type="EMBL" id="LQPW01000001">
    <property type="protein sequence ID" value="ORX19411.1"/>
    <property type="molecule type" value="Genomic_DNA"/>
</dbReference>
<name>A0A1X2FLT4_MYCSZ</name>
<evidence type="ECO:0000313" key="2">
    <source>
        <dbReference type="Proteomes" id="UP000193317"/>
    </source>
</evidence>
<evidence type="ECO:0000313" key="1">
    <source>
        <dbReference type="EMBL" id="ORX19411.1"/>
    </source>
</evidence>
<reference evidence="1 2" key="1">
    <citation type="submission" date="2016-01" db="EMBL/GenBank/DDBJ databases">
        <title>The new phylogeny of the genus Mycobacterium.</title>
        <authorList>
            <person name="Tarcisio F."/>
            <person name="Conor M."/>
            <person name="Antonella G."/>
            <person name="Elisabetta G."/>
            <person name="Giulia F.S."/>
            <person name="Sara T."/>
            <person name="Anna F."/>
            <person name="Clotilde B."/>
            <person name="Roberto B."/>
            <person name="Veronica D.S."/>
            <person name="Fabio R."/>
            <person name="Monica P."/>
            <person name="Olivier J."/>
            <person name="Enrico T."/>
            <person name="Nicola S."/>
        </authorList>
    </citation>
    <scope>NUCLEOTIDE SEQUENCE [LARGE SCALE GENOMIC DNA]</scope>
    <source>
        <strain evidence="1 2">DSM 44166</strain>
    </source>
</reference>